<keyword evidence="1" id="KW-0812">Transmembrane</keyword>
<name>A0A317C7A3_9GAMM</name>
<evidence type="ECO:0000313" key="2">
    <source>
        <dbReference type="EMBL" id="PWQ94515.1"/>
    </source>
</evidence>
<gene>
    <name evidence="2" type="ORF">DKT75_14555</name>
</gene>
<dbReference type="AlphaFoldDB" id="A0A317C7A3"/>
<keyword evidence="3" id="KW-1185">Reference proteome</keyword>
<feature type="transmembrane region" description="Helical" evidence="1">
    <location>
        <begin position="53"/>
        <end position="71"/>
    </location>
</feature>
<accession>A0A317C7A3</accession>
<evidence type="ECO:0000313" key="3">
    <source>
        <dbReference type="Proteomes" id="UP000245506"/>
    </source>
</evidence>
<protein>
    <submittedName>
        <fullName evidence="2">Uncharacterized protein</fullName>
    </submittedName>
</protein>
<organism evidence="2 3">
    <name type="scientific">Leucothrix arctica</name>
    <dbReference type="NCBI Taxonomy" id="1481894"/>
    <lineage>
        <taxon>Bacteria</taxon>
        <taxon>Pseudomonadati</taxon>
        <taxon>Pseudomonadota</taxon>
        <taxon>Gammaproteobacteria</taxon>
        <taxon>Thiotrichales</taxon>
        <taxon>Thiotrichaceae</taxon>
        <taxon>Leucothrix</taxon>
    </lineage>
</organism>
<evidence type="ECO:0000256" key="1">
    <source>
        <dbReference type="SAM" id="Phobius"/>
    </source>
</evidence>
<sequence length="99" mass="11639">MNSSYVDELERQLSDFSADWEEALRKRVIAWRVRLLIGVVLSLIVPWLFPSLFWVWLIVLGMSAGSLFSLLKSNAKMRKHMNSCREHIRNARIREDFTS</sequence>
<keyword evidence="1" id="KW-0472">Membrane</keyword>
<keyword evidence="1" id="KW-1133">Transmembrane helix</keyword>
<reference evidence="2 3" key="1">
    <citation type="submission" date="2018-05" db="EMBL/GenBank/DDBJ databases">
        <title>Leucothrix arctica sp. nov., isolated from Arctic seawater.</title>
        <authorList>
            <person name="Choi A."/>
            <person name="Baek K."/>
        </authorList>
    </citation>
    <scope>NUCLEOTIDE SEQUENCE [LARGE SCALE GENOMIC DNA]</scope>
    <source>
        <strain evidence="2 3">IMCC9719</strain>
    </source>
</reference>
<dbReference type="RefSeq" id="WP_109824164.1">
    <property type="nucleotide sequence ID" value="NZ_QGKL01000039.1"/>
</dbReference>
<dbReference type="Proteomes" id="UP000245506">
    <property type="component" value="Unassembled WGS sequence"/>
</dbReference>
<proteinExistence type="predicted"/>
<comment type="caution">
    <text evidence="2">The sequence shown here is derived from an EMBL/GenBank/DDBJ whole genome shotgun (WGS) entry which is preliminary data.</text>
</comment>
<feature type="transmembrane region" description="Helical" evidence="1">
    <location>
        <begin position="29"/>
        <end position="47"/>
    </location>
</feature>
<dbReference type="EMBL" id="QGKL01000039">
    <property type="protein sequence ID" value="PWQ94515.1"/>
    <property type="molecule type" value="Genomic_DNA"/>
</dbReference>
<dbReference type="OrthoDB" id="5625177at2"/>